<reference evidence="7" key="1">
    <citation type="journal article" date="2014" name="Int. J. Syst. Evol. Microbiol.">
        <title>Complete genome sequence of Corynebacterium casei LMG S-19264T (=DSM 44701T), isolated from a smear-ripened cheese.</title>
        <authorList>
            <consortium name="US DOE Joint Genome Institute (JGI-PGF)"/>
            <person name="Walter F."/>
            <person name="Albersmeier A."/>
            <person name="Kalinowski J."/>
            <person name="Ruckert C."/>
        </authorList>
    </citation>
    <scope>NUCLEOTIDE SEQUENCE</scope>
    <source>
        <strain evidence="7">CGMCC 4.7306</strain>
    </source>
</reference>
<dbReference type="Pfam" id="PF00294">
    <property type="entry name" value="PfkB"/>
    <property type="match status" value="1"/>
</dbReference>
<dbReference type="EMBL" id="BMMZ01000017">
    <property type="protein sequence ID" value="GGL81565.1"/>
    <property type="molecule type" value="Genomic_DNA"/>
</dbReference>
<accession>A0A917SGQ6</accession>
<evidence type="ECO:0000313" key="8">
    <source>
        <dbReference type="Proteomes" id="UP000613840"/>
    </source>
</evidence>
<reference evidence="7" key="2">
    <citation type="submission" date="2020-09" db="EMBL/GenBank/DDBJ databases">
        <authorList>
            <person name="Sun Q."/>
            <person name="Zhou Y."/>
        </authorList>
    </citation>
    <scope>NUCLEOTIDE SEQUENCE</scope>
    <source>
        <strain evidence="7">CGMCC 4.7306</strain>
    </source>
</reference>
<dbReference type="GO" id="GO:0016301">
    <property type="term" value="F:kinase activity"/>
    <property type="evidence" value="ECO:0007669"/>
    <property type="project" value="UniProtKB-KW"/>
</dbReference>
<dbReference type="GO" id="GO:0005524">
    <property type="term" value="F:ATP binding"/>
    <property type="evidence" value="ECO:0007669"/>
    <property type="project" value="UniProtKB-KW"/>
</dbReference>
<proteinExistence type="inferred from homology"/>
<keyword evidence="8" id="KW-1185">Reference proteome</keyword>
<evidence type="ECO:0000256" key="3">
    <source>
        <dbReference type="ARBA" id="ARBA00022741"/>
    </source>
</evidence>
<protein>
    <submittedName>
        <fullName evidence="7">5-dehydro-2-deoxygluconokinase</fullName>
    </submittedName>
</protein>
<evidence type="ECO:0000256" key="4">
    <source>
        <dbReference type="ARBA" id="ARBA00022777"/>
    </source>
</evidence>
<keyword evidence="3" id="KW-0547">Nucleotide-binding</keyword>
<evidence type="ECO:0000313" key="7">
    <source>
        <dbReference type="EMBL" id="GGL81565.1"/>
    </source>
</evidence>
<evidence type="ECO:0000256" key="5">
    <source>
        <dbReference type="ARBA" id="ARBA00022840"/>
    </source>
</evidence>
<dbReference type="PANTHER" id="PTHR43085:SF49">
    <property type="entry name" value="5-DEHYDRO-2-DEOXYGLUCONOKINASE"/>
    <property type="match status" value="1"/>
</dbReference>
<comment type="similarity">
    <text evidence="1">Belongs to the carbohydrate kinase PfkB family.</text>
</comment>
<sequence length="314" mass="33839">MAGVHHEVLTFGRSGVDIYPDQIGIGLEDVTSFGKYLGGTTANVAVAAARLGRAAAIITGVGDDPFGRYVRRQLTTLGVDDRHVVTNHEYATPVTFCEIFPPDNFPLYFYRKPSAPDLQVRPADIDFDAVRDTDLMWISVTGLSEDPSRESHFAVLEARARKRFTVIDLDYRPMFWQTPDAAREQIAKVLPDVTVAVGNREECEVAVGESDPEKAADALLDAGVQIAIVKQGPDGVLGKTRTERVVAPPIPIEPLNGLGAGDGFGGSLAHGLLAGWPLEKVLHRANAAGAIVASRLECSTAMPTEQEIDELLRA</sequence>
<dbReference type="Gene3D" id="3.40.1190.20">
    <property type="match status" value="1"/>
</dbReference>
<dbReference type="NCBIfam" id="TIGR04382">
    <property type="entry name" value="myo_inos_iolC_N"/>
    <property type="match status" value="1"/>
</dbReference>
<dbReference type="InterPro" id="IPR029056">
    <property type="entry name" value="Ribokinase-like"/>
</dbReference>
<dbReference type="InterPro" id="IPR011611">
    <property type="entry name" value="PfkB_dom"/>
</dbReference>
<dbReference type="RefSeq" id="WP_188898048.1">
    <property type="nucleotide sequence ID" value="NZ_BMMZ01000017.1"/>
</dbReference>
<dbReference type="CDD" id="cd01166">
    <property type="entry name" value="KdgK"/>
    <property type="match status" value="1"/>
</dbReference>
<dbReference type="Gene3D" id="2.20.150.10">
    <property type="entry name" value="putative 5-dehydro-2- deoxygluconokinase"/>
    <property type="match status" value="1"/>
</dbReference>
<dbReference type="InterPro" id="IPR030830">
    <property type="entry name" value="Myo_inos_IolC"/>
</dbReference>
<evidence type="ECO:0000256" key="2">
    <source>
        <dbReference type="ARBA" id="ARBA00022679"/>
    </source>
</evidence>
<keyword evidence="4" id="KW-0418">Kinase</keyword>
<dbReference type="AlphaFoldDB" id="A0A917SGQ6"/>
<dbReference type="Proteomes" id="UP000613840">
    <property type="component" value="Unassembled WGS sequence"/>
</dbReference>
<evidence type="ECO:0000256" key="1">
    <source>
        <dbReference type="ARBA" id="ARBA00010688"/>
    </source>
</evidence>
<dbReference type="SUPFAM" id="SSF53613">
    <property type="entry name" value="Ribokinase-like"/>
    <property type="match status" value="1"/>
</dbReference>
<gene>
    <name evidence="7" type="ORF">GCM10011575_44820</name>
</gene>
<evidence type="ECO:0000259" key="6">
    <source>
        <dbReference type="Pfam" id="PF00294"/>
    </source>
</evidence>
<dbReference type="InterPro" id="IPR050306">
    <property type="entry name" value="PfkB_Carbo_kinase"/>
</dbReference>
<dbReference type="PANTHER" id="PTHR43085">
    <property type="entry name" value="HEXOKINASE FAMILY MEMBER"/>
    <property type="match status" value="1"/>
</dbReference>
<organism evidence="7 8">
    <name type="scientific">Microlunatus endophyticus</name>
    <dbReference type="NCBI Taxonomy" id="1716077"/>
    <lineage>
        <taxon>Bacteria</taxon>
        <taxon>Bacillati</taxon>
        <taxon>Actinomycetota</taxon>
        <taxon>Actinomycetes</taxon>
        <taxon>Propionibacteriales</taxon>
        <taxon>Propionibacteriaceae</taxon>
        <taxon>Microlunatus</taxon>
    </lineage>
</organism>
<keyword evidence="5" id="KW-0067">ATP-binding</keyword>
<keyword evidence="2" id="KW-0808">Transferase</keyword>
<comment type="caution">
    <text evidence="7">The sequence shown here is derived from an EMBL/GenBank/DDBJ whole genome shotgun (WGS) entry which is preliminary data.</text>
</comment>
<feature type="domain" description="Carbohydrate kinase PfkB" evidence="6">
    <location>
        <begin position="9"/>
        <end position="304"/>
    </location>
</feature>
<dbReference type="InterPro" id="IPR023314">
    <property type="entry name" value="Myo_inos_IolC-like_sf"/>
</dbReference>
<name>A0A917SGQ6_9ACTN</name>